<evidence type="ECO:0000313" key="2">
    <source>
        <dbReference type="Proteomes" id="UP000236497"/>
    </source>
</evidence>
<evidence type="ECO:0000313" key="1">
    <source>
        <dbReference type="EMBL" id="CRZ35882.1"/>
    </source>
</evidence>
<name>A0A0H5SK43_HERHM</name>
<dbReference type="RefSeq" id="WP_103203932.1">
    <property type="nucleotide sequence ID" value="NZ_CVTD020000029.1"/>
</dbReference>
<sequence>MRVTFQEESFNEKCFNKIFQGLSFKWIGLELPMIKEIAEVERIENYKLPLLMFLLEDDTLLHMEIMSDKIKPDLQSMLTYDMSIVLRYRMQVKTVILNFGSKQNSNFQRSFGSVYYNTQIVDLSGLDGERVHKEISQKISSGFPINEADKLSLVFLPFMKNSLPFNEVLLKVMSIIGKIKDEEERIAYLTVISEIVSRLIGKQGVEVLKEYLMDTEVGLSIKDAGVKEGMRESIIIILLEKFNVLPDDIYYAIAKQNNEDTLMKWLQMVTSICSIDELKKMVFNIE</sequence>
<reference evidence="1 2" key="1">
    <citation type="submission" date="2015-06" db="EMBL/GenBank/DDBJ databases">
        <authorList>
            <person name="Wibberg Daniel"/>
        </authorList>
    </citation>
    <scope>NUCLEOTIDE SEQUENCE [LARGE SCALE GENOMIC DNA]</scope>
    <source>
        <strain evidence="1 2">T3/55T</strain>
    </source>
</reference>
<proteinExistence type="predicted"/>
<organism evidence="1 2">
    <name type="scientific">Herbinix hemicellulosilytica</name>
    <dbReference type="NCBI Taxonomy" id="1564487"/>
    <lineage>
        <taxon>Bacteria</taxon>
        <taxon>Bacillati</taxon>
        <taxon>Bacillota</taxon>
        <taxon>Clostridia</taxon>
        <taxon>Lachnospirales</taxon>
        <taxon>Lachnospiraceae</taxon>
        <taxon>Herbinix</taxon>
    </lineage>
</organism>
<accession>A0A0H5SK43</accession>
<gene>
    <name evidence="1" type="ORF">HHT355_2701</name>
</gene>
<protein>
    <submittedName>
        <fullName evidence="1">Uncharacterized protein</fullName>
    </submittedName>
</protein>
<dbReference type="Proteomes" id="UP000236497">
    <property type="component" value="Unassembled WGS sequence"/>
</dbReference>
<keyword evidence="2" id="KW-1185">Reference proteome</keyword>
<dbReference type="EMBL" id="CVTD020000029">
    <property type="protein sequence ID" value="CRZ35882.1"/>
    <property type="molecule type" value="Genomic_DNA"/>
</dbReference>
<dbReference type="AlphaFoldDB" id="A0A0H5SK43"/>